<reference evidence="3" key="1">
    <citation type="submission" date="2013-04" db="EMBL/GenBank/DDBJ databases">
        <authorList>
            <person name="Qu J."/>
            <person name="Murali S.C."/>
            <person name="Bandaranaike D."/>
            <person name="Bellair M."/>
            <person name="Blankenburg K."/>
            <person name="Chao H."/>
            <person name="Dinh H."/>
            <person name="Doddapaneni H."/>
            <person name="Downs B."/>
            <person name="Dugan-Rocha S."/>
            <person name="Elkadiri S."/>
            <person name="Gnanaolivu R.D."/>
            <person name="Hernandez B."/>
            <person name="Javaid M."/>
            <person name="Jayaseelan J.C."/>
            <person name="Lee S."/>
            <person name="Li M."/>
            <person name="Ming W."/>
            <person name="Munidasa M."/>
            <person name="Muniz J."/>
            <person name="Nguyen L."/>
            <person name="Ongeri F."/>
            <person name="Osuji N."/>
            <person name="Pu L.-L."/>
            <person name="Puazo M."/>
            <person name="Qu C."/>
            <person name="Quiroz J."/>
            <person name="Raj R."/>
            <person name="Weissenberger G."/>
            <person name="Xin Y."/>
            <person name="Zou X."/>
            <person name="Han Y."/>
            <person name="Richards S."/>
            <person name="Worley K."/>
            <person name="Muzny D."/>
            <person name="Gibbs R."/>
        </authorList>
    </citation>
    <scope>NUCLEOTIDE SEQUENCE</scope>
    <source>
        <strain evidence="3">Sampled in the wild</strain>
    </source>
</reference>
<comment type="caution">
    <text evidence="3">The sequence shown here is derived from an EMBL/GenBank/DDBJ whole genome shotgun (WGS) entry which is preliminary data.</text>
</comment>
<proteinExistence type="predicted"/>
<dbReference type="SUPFAM" id="SSF48371">
    <property type="entry name" value="ARM repeat"/>
    <property type="match status" value="1"/>
</dbReference>
<dbReference type="InterPro" id="IPR016024">
    <property type="entry name" value="ARM-type_fold"/>
</dbReference>
<dbReference type="AlphaFoldDB" id="A0A8K0P5B7"/>
<dbReference type="GO" id="GO:0005096">
    <property type="term" value="F:GTPase activator activity"/>
    <property type="evidence" value="ECO:0007669"/>
    <property type="project" value="InterPro"/>
</dbReference>
<accession>A0A8K0P5B7</accession>
<dbReference type="GO" id="GO:0007023">
    <property type="term" value="P:post-chaperonin tubulin folding pathway"/>
    <property type="evidence" value="ECO:0007669"/>
    <property type="project" value="InterPro"/>
</dbReference>
<evidence type="ECO:0000313" key="3">
    <source>
        <dbReference type="EMBL" id="KAG8231469.1"/>
    </source>
</evidence>
<dbReference type="Gene3D" id="1.25.10.10">
    <property type="entry name" value="Leucine-rich Repeat Variant"/>
    <property type="match status" value="1"/>
</dbReference>
<dbReference type="InterPro" id="IPR058033">
    <property type="entry name" value="ARM_TBCD_2nd"/>
</dbReference>
<dbReference type="GO" id="GO:0034333">
    <property type="term" value="P:adherens junction assembly"/>
    <property type="evidence" value="ECO:0007669"/>
    <property type="project" value="TreeGrafter"/>
</dbReference>
<gene>
    <name evidence="3" type="ORF">J437_LFUL000186</name>
</gene>
<dbReference type="OrthoDB" id="10253476at2759"/>
<dbReference type="GO" id="GO:0016328">
    <property type="term" value="C:lateral plasma membrane"/>
    <property type="evidence" value="ECO:0007669"/>
    <property type="project" value="TreeGrafter"/>
</dbReference>
<keyword evidence="4" id="KW-1185">Reference proteome</keyword>
<dbReference type="GO" id="GO:0048487">
    <property type="term" value="F:beta-tubulin binding"/>
    <property type="evidence" value="ECO:0007669"/>
    <property type="project" value="InterPro"/>
</dbReference>
<sequence length="225" mass="24576">MSNMPNISRRGLLLPTRLPDVVSAVIKALDYDDVRAHNFAVGGSVRDAACYVAWSLARAFDAVVLCPYVQRIASALVCVAVFDREINCRRAASAAFQEHVGRQGTFPHGIDIVTVADYFALGSRNNAFLNIRIAQISEDGYYINVQCKKVPGEIEEVVEELIAGLRDTDTRVRYSAAKGLGRLSARLPKEMADEILAFVLELFSPGEPDGAWHGASFALAELGKF</sequence>
<protein>
    <recommendedName>
        <fullName evidence="2">Tubulin-folding cofactor D ARM repeats domain-containing protein</fullName>
    </recommendedName>
</protein>
<feature type="domain" description="Tubulin-folding cofactor D ARM repeats" evidence="2">
    <location>
        <begin position="6"/>
        <end position="110"/>
    </location>
</feature>
<dbReference type="PROSITE" id="PS50077">
    <property type="entry name" value="HEAT_REPEAT"/>
    <property type="match status" value="1"/>
</dbReference>
<dbReference type="GO" id="GO:0007021">
    <property type="term" value="P:tubulin complex assembly"/>
    <property type="evidence" value="ECO:0007669"/>
    <property type="project" value="InterPro"/>
</dbReference>
<evidence type="ECO:0000313" key="4">
    <source>
        <dbReference type="Proteomes" id="UP000792457"/>
    </source>
</evidence>
<dbReference type="InterPro" id="IPR011989">
    <property type="entry name" value="ARM-like"/>
</dbReference>
<evidence type="ECO:0000256" key="1">
    <source>
        <dbReference type="PROSITE-ProRule" id="PRU00103"/>
    </source>
</evidence>
<dbReference type="Pfam" id="PF25767">
    <property type="entry name" value="ARM_TBCD_2nd"/>
    <property type="match status" value="2"/>
</dbReference>
<organism evidence="3 4">
    <name type="scientific">Ladona fulva</name>
    <name type="common">Scarce chaser dragonfly</name>
    <name type="synonym">Libellula fulva</name>
    <dbReference type="NCBI Taxonomy" id="123851"/>
    <lineage>
        <taxon>Eukaryota</taxon>
        <taxon>Metazoa</taxon>
        <taxon>Ecdysozoa</taxon>
        <taxon>Arthropoda</taxon>
        <taxon>Hexapoda</taxon>
        <taxon>Insecta</taxon>
        <taxon>Pterygota</taxon>
        <taxon>Palaeoptera</taxon>
        <taxon>Odonata</taxon>
        <taxon>Epiprocta</taxon>
        <taxon>Anisoptera</taxon>
        <taxon>Libelluloidea</taxon>
        <taxon>Libellulidae</taxon>
        <taxon>Ladona</taxon>
    </lineage>
</organism>
<evidence type="ECO:0000259" key="2">
    <source>
        <dbReference type="Pfam" id="PF25767"/>
    </source>
</evidence>
<dbReference type="PANTHER" id="PTHR12658">
    <property type="entry name" value="BETA-TUBULIN COFACTOR D"/>
    <property type="match status" value="1"/>
</dbReference>
<feature type="domain" description="Tubulin-folding cofactor D ARM repeats" evidence="2">
    <location>
        <begin position="148"/>
        <end position="224"/>
    </location>
</feature>
<dbReference type="InterPro" id="IPR033162">
    <property type="entry name" value="TBCD"/>
</dbReference>
<dbReference type="EMBL" id="KZ308556">
    <property type="protein sequence ID" value="KAG8231469.1"/>
    <property type="molecule type" value="Genomic_DNA"/>
</dbReference>
<dbReference type="GO" id="GO:0070830">
    <property type="term" value="P:bicellular tight junction assembly"/>
    <property type="evidence" value="ECO:0007669"/>
    <property type="project" value="TreeGrafter"/>
</dbReference>
<feature type="repeat" description="HEAT" evidence="1">
    <location>
        <begin position="157"/>
        <end position="194"/>
    </location>
</feature>
<dbReference type="Proteomes" id="UP000792457">
    <property type="component" value="Unassembled WGS sequence"/>
</dbReference>
<dbReference type="PANTHER" id="PTHR12658:SF0">
    <property type="entry name" value="TUBULIN-SPECIFIC CHAPERONE D"/>
    <property type="match status" value="1"/>
</dbReference>
<name>A0A8K0P5B7_LADFU</name>
<dbReference type="GO" id="GO:0000226">
    <property type="term" value="P:microtubule cytoskeleton organization"/>
    <property type="evidence" value="ECO:0007669"/>
    <property type="project" value="TreeGrafter"/>
</dbReference>
<reference evidence="3" key="2">
    <citation type="submission" date="2017-10" db="EMBL/GenBank/DDBJ databases">
        <title>Ladona fulva Genome sequencing and assembly.</title>
        <authorList>
            <person name="Murali S."/>
            <person name="Richards S."/>
            <person name="Bandaranaike D."/>
            <person name="Bellair M."/>
            <person name="Blankenburg K."/>
            <person name="Chao H."/>
            <person name="Dinh H."/>
            <person name="Doddapaneni H."/>
            <person name="Dugan-Rocha S."/>
            <person name="Elkadiri S."/>
            <person name="Gnanaolivu R."/>
            <person name="Hernandez B."/>
            <person name="Skinner E."/>
            <person name="Javaid M."/>
            <person name="Lee S."/>
            <person name="Li M."/>
            <person name="Ming W."/>
            <person name="Munidasa M."/>
            <person name="Muniz J."/>
            <person name="Nguyen L."/>
            <person name="Hughes D."/>
            <person name="Osuji N."/>
            <person name="Pu L.-L."/>
            <person name="Puazo M."/>
            <person name="Qu C."/>
            <person name="Quiroz J."/>
            <person name="Raj R."/>
            <person name="Weissenberger G."/>
            <person name="Xin Y."/>
            <person name="Zou X."/>
            <person name="Han Y."/>
            <person name="Worley K."/>
            <person name="Muzny D."/>
            <person name="Gibbs R."/>
        </authorList>
    </citation>
    <scope>NUCLEOTIDE SEQUENCE</scope>
    <source>
        <strain evidence="3">Sampled in the wild</strain>
    </source>
</reference>
<dbReference type="InterPro" id="IPR021133">
    <property type="entry name" value="HEAT_type_2"/>
</dbReference>